<feature type="transmembrane region" description="Helical" evidence="8">
    <location>
        <begin position="153"/>
        <end position="175"/>
    </location>
</feature>
<evidence type="ECO:0000313" key="10">
    <source>
        <dbReference type="Proteomes" id="UP000262142"/>
    </source>
</evidence>
<reference evidence="9 10" key="1">
    <citation type="submission" date="2018-09" db="EMBL/GenBank/DDBJ databases">
        <authorList>
            <consortium name="Pathogen Informatics"/>
        </authorList>
    </citation>
    <scope>NUCLEOTIDE SEQUENCE [LARGE SCALE GENOMIC DNA]</scope>
    <source>
        <strain evidence="9 10">OH-22767</strain>
    </source>
</reference>
<sequence>MELWKKYKILILLIGKFFFTYLILTLLYSWYLNLYLTDLKIADPFTGWVSDSVGYLMRLVGFDAENHQIEGEAFRRFYLDGFYCSRVNEGCNAISVMIIFVSFVVAFGKKFMPTFLYILLGLVLLHITNLFRISLLNYIFTYHPQYEKFSHDILFPLIIYGMVIILWLIWVRYFLINTKDDEI</sequence>
<dbReference type="InterPro" id="IPR026323">
    <property type="entry name" value="Exosortase-related_prot_XrtF"/>
</dbReference>
<accession>A0A383U3I2</accession>
<keyword evidence="4 8" id="KW-0812">Transmembrane</keyword>
<dbReference type="RefSeq" id="WP_119058399.1">
    <property type="nucleotide sequence ID" value="NZ_UNSC01000007.1"/>
</dbReference>
<dbReference type="AlphaFoldDB" id="A0A383U3I2"/>
<keyword evidence="2" id="KW-1003">Cell membrane</keyword>
<dbReference type="OrthoDB" id="678161at2"/>
<keyword evidence="7 8" id="KW-0472">Membrane</keyword>
<protein>
    <submittedName>
        <fullName evidence="9">Exosortase family protein XrtF</fullName>
    </submittedName>
</protein>
<evidence type="ECO:0000256" key="3">
    <source>
        <dbReference type="ARBA" id="ARBA00022670"/>
    </source>
</evidence>
<evidence type="ECO:0000256" key="8">
    <source>
        <dbReference type="SAM" id="Phobius"/>
    </source>
</evidence>
<dbReference type="GO" id="GO:0005886">
    <property type="term" value="C:plasma membrane"/>
    <property type="evidence" value="ECO:0007669"/>
    <property type="project" value="UniProtKB-SubCell"/>
</dbReference>
<dbReference type="GO" id="GO:0008233">
    <property type="term" value="F:peptidase activity"/>
    <property type="evidence" value="ECO:0007669"/>
    <property type="project" value="UniProtKB-KW"/>
</dbReference>
<name>A0A383U3I2_9FLAO</name>
<keyword evidence="5" id="KW-0378">Hydrolase</keyword>
<evidence type="ECO:0000256" key="4">
    <source>
        <dbReference type="ARBA" id="ARBA00022692"/>
    </source>
</evidence>
<keyword evidence="6 8" id="KW-1133">Transmembrane helix</keyword>
<dbReference type="InterPro" id="IPR026392">
    <property type="entry name" value="Exo/Archaeosortase_dom"/>
</dbReference>
<gene>
    <name evidence="9" type="ORF">SAMEA104719789_01495</name>
</gene>
<proteinExistence type="predicted"/>
<evidence type="ECO:0000256" key="1">
    <source>
        <dbReference type="ARBA" id="ARBA00004651"/>
    </source>
</evidence>
<evidence type="ECO:0000256" key="6">
    <source>
        <dbReference type="ARBA" id="ARBA00022989"/>
    </source>
</evidence>
<organism evidence="9 10">
    <name type="scientific">Candidatus Ornithobacterium hominis</name>
    <dbReference type="NCBI Taxonomy" id="2497989"/>
    <lineage>
        <taxon>Bacteria</taxon>
        <taxon>Pseudomonadati</taxon>
        <taxon>Bacteroidota</taxon>
        <taxon>Flavobacteriia</taxon>
        <taxon>Flavobacteriales</taxon>
        <taxon>Weeksellaceae</taxon>
        <taxon>Ornithobacterium</taxon>
    </lineage>
</organism>
<dbReference type="GO" id="GO:0006508">
    <property type="term" value="P:proteolysis"/>
    <property type="evidence" value="ECO:0007669"/>
    <property type="project" value="UniProtKB-KW"/>
</dbReference>
<feature type="transmembrane region" description="Helical" evidence="8">
    <location>
        <begin position="87"/>
        <end position="107"/>
    </location>
</feature>
<evidence type="ECO:0000256" key="7">
    <source>
        <dbReference type="ARBA" id="ARBA00023136"/>
    </source>
</evidence>
<evidence type="ECO:0000313" key="9">
    <source>
        <dbReference type="EMBL" id="SZD74038.1"/>
    </source>
</evidence>
<keyword evidence="3" id="KW-0645">Protease</keyword>
<keyword evidence="10" id="KW-1185">Reference proteome</keyword>
<dbReference type="EMBL" id="UNSC01000007">
    <property type="protein sequence ID" value="SZD74038.1"/>
    <property type="molecule type" value="Genomic_DNA"/>
</dbReference>
<feature type="transmembrane region" description="Helical" evidence="8">
    <location>
        <begin position="9"/>
        <end position="31"/>
    </location>
</feature>
<comment type="subcellular location">
    <subcellularLocation>
        <location evidence="1">Cell membrane</location>
        <topology evidence="1">Multi-pass membrane protein</topology>
    </subcellularLocation>
</comment>
<feature type="transmembrane region" description="Helical" evidence="8">
    <location>
        <begin position="114"/>
        <end position="133"/>
    </location>
</feature>
<evidence type="ECO:0000256" key="5">
    <source>
        <dbReference type="ARBA" id="ARBA00022801"/>
    </source>
</evidence>
<dbReference type="NCBIfam" id="TIGR04128">
    <property type="entry name" value="exoso_Fjoh_1448"/>
    <property type="match status" value="1"/>
</dbReference>
<dbReference type="NCBIfam" id="TIGR04178">
    <property type="entry name" value="exo_archaeo"/>
    <property type="match status" value="1"/>
</dbReference>
<evidence type="ECO:0000256" key="2">
    <source>
        <dbReference type="ARBA" id="ARBA00022475"/>
    </source>
</evidence>
<dbReference type="Proteomes" id="UP000262142">
    <property type="component" value="Unassembled WGS sequence"/>
</dbReference>